<dbReference type="EMBL" id="NSDM01000009">
    <property type="protein sequence ID" value="MDQ2586588.1"/>
    <property type="molecule type" value="Genomic_DNA"/>
</dbReference>
<sequence length="219" mass="23701">MPRNTKALLERVREELKRDGGTNRLVPLIASGEASVEALKALAAEEDRIVRSDWRAFLTLAAQSTELPQREFFSTVASGEGLALAKLGDFAAACGLSPDDVADYRALPGCQAYPSYVARLALDGNPHDALLAILANFAEWGGYCATIAAALREHYGFDDAVCAFFDFFAEPAPELDELGLRALDAVLDTGWTVSGAMPQALLLHSYELMFWNTLADEKA</sequence>
<dbReference type="InterPro" id="IPR016084">
    <property type="entry name" value="Haem_Oase-like_multi-hlx"/>
</dbReference>
<dbReference type="Pfam" id="PF03070">
    <property type="entry name" value="TENA_THI-4"/>
    <property type="match status" value="1"/>
</dbReference>
<evidence type="ECO:0000313" key="4">
    <source>
        <dbReference type="Proteomes" id="UP001225605"/>
    </source>
</evidence>
<dbReference type="Gene3D" id="1.20.910.10">
    <property type="entry name" value="Heme oxygenase-like"/>
    <property type="match status" value="1"/>
</dbReference>
<evidence type="ECO:0000313" key="3">
    <source>
        <dbReference type="EMBL" id="MDQ2586588.1"/>
    </source>
</evidence>
<name>A0ABU0X371_9PSEU</name>
<dbReference type="RefSeq" id="WP_306747851.1">
    <property type="nucleotide sequence ID" value="NZ_NSDM01000009.1"/>
</dbReference>
<protein>
    <submittedName>
        <fullName evidence="3">Transcriptional regulator</fullName>
    </submittedName>
</protein>
<dbReference type="SUPFAM" id="SSF48613">
    <property type="entry name" value="Heme oxygenase-like"/>
    <property type="match status" value="1"/>
</dbReference>
<comment type="caution">
    <text evidence="3">The sequence shown here is derived from an EMBL/GenBank/DDBJ whole genome shotgun (WGS) entry which is preliminary data.</text>
</comment>
<proteinExistence type="predicted"/>
<evidence type="ECO:0000256" key="1">
    <source>
        <dbReference type="ARBA" id="ARBA00004948"/>
    </source>
</evidence>
<reference evidence="3 4" key="1">
    <citation type="submission" date="2017-06" db="EMBL/GenBank/DDBJ databases">
        <title>Cultured bacterium strain Saccharothrix yanglingensis Hhs.015.</title>
        <authorList>
            <person name="Xia Y."/>
        </authorList>
    </citation>
    <scope>NUCLEOTIDE SEQUENCE [LARGE SCALE GENOMIC DNA]</scope>
    <source>
        <strain evidence="3 4">Hhs.015</strain>
    </source>
</reference>
<comment type="pathway">
    <text evidence="1">Cofactor biosynthesis; thiamine diphosphate biosynthesis.</text>
</comment>
<dbReference type="Proteomes" id="UP001225605">
    <property type="component" value="Unassembled WGS sequence"/>
</dbReference>
<organism evidence="3 4">
    <name type="scientific">Saccharothrix yanglingensis</name>
    <dbReference type="NCBI Taxonomy" id="659496"/>
    <lineage>
        <taxon>Bacteria</taxon>
        <taxon>Bacillati</taxon>
        <taxon>Actinomycetota</taxon>
        <taxon>Actinomycetes</taxon>
        <taxon>Pseudonocardiales</taxon>
        <taxon>Pseudonocardiaceae</taxon>
        <taxon>Saccharothrix</taxon>
    </lineage>
</organism>
<keyword evidence="4" id="KW-1185">Reference proteome</keyword>
<feature type="domain" description="Thiaminase-2/PQQC" evidence="2">
    <location>
        <begin position="28"/>
        <end position="155"/>
    </location>
</feature>
<evidence type="ECO:0000259" key="2">
    <source>
        <dbReference type="Pfam" id="PF03070"/>
    </source>
</evidence>
<accession>A0ABU0X371</accession>
<gene>
    <name evidence="3" type="ORF">CKY47_21835</name>
</gene>
<dbReference type="InterPro" id="IPR004305">
    <property type="entry name" value="Thiaminase-2/PQQC"/>
</dbReference>